<accession>A0ABV7IQ02</accession>
<dbReference type="Pfam" id="PF00583">
    <property type="entry name" value="Acetyltransf_1"/>
    <property type="match status" value="1"/>
</dbReference>
<dbReference type="RefSeq" id="WP_379508327.1">
    <property type="nucleotide sequence ID" value="NZ_JBHRTQ010000002.1"/>
</dbReference>
<evidence type="ECO:0000259" key="3">
    <source>
        <dbReference type="PROSITE" id="PS51186"/>
    </source>
</evidence>
<protein>
    <submittedName>
        <fullName evidence="4">GNAT family N-acetyltransferase</fullName>
        <ecNumber evidence="4">2.3.-.-</ecNumber>
    </submittedName>
</protein>
<gene>
    <name evidence="4" type="ORF">ACFOD9_01575</name>
</gene>
<dbReference type="Gene3D" id="3.40.630.30">
    <property type="match status" value="1"/>
</dbReference>
<dbReference type="CDD" id="cd04301">
    <property type="entry name" value="NAT_SF"/>
    <property type="match status" value="1"/>
</dbReference>
<evidence type="ECO:0000256" key="2">
    <source>
        <dbReference type="ARBA" id="ARBA00023315"/>
    </source>
</evidence>
<reference evidence="5" key="1">
    <citation type="journal article" date="2019" name="Int. J. Syst. Evol. Microbiol.">
        <title>The Global Catalogue of Microorganisms (GCM) 10K type strain sequencing project: providing services to taxonomists for standard genome sequencing and annotation.</title>
        <authorList>
            <consortium name="The Broad Institute Genomics Platform"/>
            <consortium name="The Broad Institute Genome Sequencing Center for Infectious Disease"/>
            <person name="Wu L."/>
            <person name="Ma J."/>
        </authorList>
    </citation>
    <scope>NUCLEOTIDE SEQUENCE [LARGE SCALE GENOMIC DNA]</scope>
    <source>
        <strain evidence="5">KCTC 42984</strain>
    </source>
</reference>
<dbReference type="InterPro" id="IPR050832">
    <property type="entry name" value="Bact_Acetyltransf"/>
</dbReference>
<evidence type="ECO:0000313" key="4">
    <source>
        <dbReference type="EMBL" id="MFC3172933.1"/>
    </source>
</evidence>
<dbReference type="Proteomes" id="UP001595604">
    <property type="component" value="Unassembled WGS sequence"/>
</dbReference>
<proteinExistence type="predicted"/>
<dbReference type="InterPro" id="IPR016181">
    <property type="entry name" value="Acyl_CoA_acyltransferase"/>
</dbReference>
<keyword evidence="2 4" id="KW-0012">Acyltransferase</keyword>
<sequence length="176" mass="19214">MAEPPPLILRPPVAADLPALSLLGVAAFVHKFGDLYRPEDLLPFLAETYSEAALARALADPANRFAVAERGGLLLGWCKLAQACPFPEHARGRRTMELKQLYTAPRAQGGGIGAALMDWAMAQFSALGADEVQLSVWQHNPGAQKFYRRYGFAPVAEVTFQVGGQLDEEFLFARML</sequence>
<keyword evidence="5" id="KW-1185">Reference proteome</keyword>
<keyword evidence="1 4" id="KW-0808">Transferase</keyword>
<dbReference type="GO" id="GO:0016746">
    <property type="term" value="F:acyltransferase activity"/>
    <property type="evidence" value="ECO:0007669"/>
    <property type="project" value="UniProtKB-KW"/>
</dbReference>
<evidence type="ECO:0000313" key="5">
    <source>
        <dbReference type="Proteomes" id="UP001595604"/>
    </source>
</evidence>
<dbReference type="SUPFAM" id="SSF55729">
    <property type="entry name" value="Acyl-CoA N-acyltransferases (Nat)"/>
    <property type="match status" value="1"/>
</dbReference>
<organism evidence="4 5">
    <name type="scientific">Novosphingobium bradum</name>
    <dbReference type="NCBI Taxonomy" id="1737444"/>
    <lineage>
        <taxon>Bacteria</taxon>
        <taxon>Pseudomonadati</taxon>
        <taxon>Pseudomonadota</taxon>
        <taxon>Alphaproteobacteria</taxon>
        <taxon>Sphingomonadales</taxon>
        <taxon>Sphingomonadaceae</taxon>
        <taxon>Novosphingobium</taxon>
    </lineage>
</organism>
<evidence type="ECO:0000256" key="1">
    <source>
        <dbReference type="ARBA" id="ARBA00022679"/>
    </source>
</evidence>
<name>A0ABV7IQ02_9SPHN</name>
<dbReference type="EC" id="2.3.-.-" evidence="4"/>
<dbReference type="InterPro" id="IPR000182">
    <property type="entry name" value="GNAT_dom"/>
</dbReference>
<dbReference type="PANTHER" id="PTHR43877">
    <property type="entry name" value="AMINOALKYLPHOSPHONATE N-ACETYLTRANSFERASE-RELATED-RELATED"/>
    <property type="match status" value="1"/>
</dbReference>
<dbReference type="PROSITE" id="PS51186">
    <property type="entry name" value="GNAT"/>
    <property type="match status" value="1"/>
</dbReference>
<feature type="domain" description="N-acetyltransferase" evidence="3">
    <location>
        <begin position="7"/>
        <end position="176"/>
    </location>
</feature>
<comment type="caution">
    <text evidence="4">The sequence shown here is derived from an EMBL/GenBank/DDBJ whole genome shotgun (WGS) entry which is preliminary data.</text>
</comment>
<dbReference type="EMBL" id="JBHRTQ010000002">
    <property type="protein sequence ID" value="MFC3172933.1"/>
    <property type="molecule type" value="Genomic_DNA"/>
</dbReference>